<comment type="pathway">
    <text evidence="2 11">Metabolic intermediate biosynthesis; acetyl-CoA biosynthesis; acetyl-CoA from acetate: step 2/2.</text>
</comment>
<comment type="domain">
    <text evidence="11">The N-terminal region seems to be important for proper quaternary structure. The C-terminal region contains the substrate-binding site.</text>
</comment>
<dbReference type="Pfam" id="PF13500">
    <property type="entry name" value="AAA_26"/>
    <property type="match status" value="1"/>
</dbReference>
<evidence type="ECO:0000256" key="7">
    <source>
        <dbReference type="ARBA" id="ARBA00022490"/>
    </source>
</evidence>
<feature type="domain" description="Phosphate acetyl/butaryl transferase" evidence="12">
    <location>
        <begin position="398"/>
        <end position="714"/>
    </location>
</feature>
<dbReference type="AlphaFoldDB" id="A0A4D6Y3K3"/>
<dbReference type="InterPro" id="IPR042112">
    <property type="entry name" value="P_AcTrfase_dom2"/>
</dbReference>
<evidence type="ECO:0000313" key="13">
    <source>
        <dbReference type="EMBL" id="QCI23203.1"/>
    </source>
</evidence>
<gene>
    <name evidence="13" type="ORF">D9V73_00845</name>
</gene>
<dbReference type="SUPFAM" id="SSF53659">
    <property type="entry name" value="Isocitrate/Isopropylmalate dehydrogenase-like"/>
    <property type="match status" value="1"/>
</dbReference>
<dbReference type="EC" id="2.3.1.8" evidence="5 11"/>
<evidence type="ECO:0000256" key="3">
    <source>
        <dbReference type="ARBA" id="ARBA00008756"/>
    </source>
</evidence>
<comment type="subcellular location">
    <subcellularLocation>
        <location evidence="1 11">Cytoplasm</location>
    </subcellularLocation>
</comment>
<dbReference type="OrthoDB" id="9808984at2"/>
<dbReference type="PANTHER" id="PTHR43356:SF3">
    <property type="entry name" value="PHOSPHATE ACETYLTRANSFERASE"/>
    <property type="match status" value="1"/>
</dbReference>
<dbReference type="InterPro" id="IPR050500">
    <property type="entry name" value="Phos_Acetyltrans/Butyryltrans"/>
</dbReference>
<accession>A0A4D6Y3K3</accession>
<dbReference type="Proteomes" id="UP000298566">
    <property type="component" value="Chromosome"/>
</dbReference>
<keyword evidence="8 11" id="KW-0808">Transferase</keyword>
<evidence type="ECO:0000256" key="2">
    <source>
        <dbReference type="ARBA" id="ARBA00004989"/>
    </source>
</evidence>
<evidence type="ECO:0000256" key="1">
    <source>
        <dbReference type="ARBA" id="ARBA00004496"/>
    </source>
</evidence>
<reference evidence="13 14" key="1">
    <citation type="submission" date="2018-10" db="EMBL/GenBank/DDBJ databases">
        <title>Comparative functional genomics of the obligate endosymbiont Buchnera aphidicola.</title>
        <authorList>
            <person name="Chong R.A."/>
        </authorList>
    </citation>
    <scope>NUCLEOTIDE SEQUENCE [LARGE SCALE GENOMIC DNA]</scope>
    <source>
        <strain evidence="13 14">Mrh</strain>
    </source>
</reference>
<dbReference type="Gene3D" id="3.40.50.10750">
    <property type="entry name" value="Isocitrate/Isopropylmalate dehydrogenase-like"/>
    <property type="match status" value="1"/>
</dbReference>
<dbReference type="GO" id="GO:0008959">
    <property type="term" value="F:phosphate acetyltransferase activity"/>
    <property type="evidence" value="ECO:0007669"/>
    <property type="project" value="UniProtKB-EC"/>
</dbReference>
<dbReference type="InterPro" id="IPR042113">
    <property type="entry name" value="P_AcTrfase_dom1"/>
</dbReference>
<dbReference type="Pfam" id="PF01515">
    <property type="entry name" value="PTA_PTB"/>
    <property type="match status" value="1"/>
</dbReference>
<dbReference type="PIRSF" id="PIRSF006107">
    <property type="entry name" value="PhpActrans_proteobac"/>
    <property type="match status" value="1"/>
</dbReference>
<dbReference type="Gene3D" id="3.40.50.300">
    <property type="entry name" value="P-loop containing nucleotide triphosphate hydrolases"/>
    <property type="match status" value="1"/>
</dbReference>
<dbReference type="SUPFAM" id="SSF52540">
    <property type="entry name" value="P-loop containing nucleoside triphosphate hydrolases"/>
    <property type="match status" value="1"/>
</dbReference>
<keyword evidence="7 11" id="KW-0963">Cytoplasm</keyword>
<evidence type="ECO:0000256" key="10">
    <source>
        <dbReference type="ARBA" id="ARBA00031108"/>
    </source>
</evidence>
<evidence type="ECO:0000313" key="14">
    <source>
        <dbReference type="Proteomes" id="UP000298566"/>
    </source>
</evidence>
<evidence type="ECO:0000259" key="12">
    <source>
        <dbReference type="Pfam" id="PF01515"/>
    </source>
</evidence>
<sequence>MELILKRTLMLVPLGMNIGLTTISIGLVQKICKNNFDVKFFKPIFYNMDKNHNIDHTTKILKQMSSVSCFNPIQISNINNFLVEDKKQNIIDIILSEISNNIKHSDVLFLEGLCLRSSFLLSNEINYEIAQLTNAEVIFVCTIRKNNIFDITNTVEIIKKSFIHKKNINIKGIIINEFKIEKFDVFGCFVNFFDIFNIREKDKDEKVMSKQLLYEYYNIPILGYIPWNSKLLEPTLEELSLYFRAHVINQCYLNVLCIKSIILYKRNIFCKYKNGFFYRSMLIVSSDYIYDLKVICEYINENNSIIAILLTDSNEFLMNFVKSWNFFKILKIPILLVESNVLQTIVLLQKFNFKLSIKNSIKFKMIQDYVSEHISNSFITSLKTTYTKKHQCQVRPSMFIYNLLNLAKKNKAKILLPEGNESRIIEAATICSNKNIADCVLLGNLEEIKHIAKLYNIKLSPNIEVLNPELIRNNYIERFVQLRNKHSITTAHAQQILKDDTVLSTLILESNKVDGLVSGAINTTSNTILPALQLIKTSKLDSLISSVFFMLLPDHVLLYSDCAINPDPNSDQLAEIAIQSADTAISFGIFPKIAMLSYATGSSGSGEKVDKVRKATSIVRSKCPHLIVEGPIQYDAAIESIVSKLKCPKSIINGSATIFIFPDLNSGNITYKAVQRSTNTIAIGPILQGIKKPVNDLSRGSSVQDIVYTIAITAVQSKKFNKII</sequence>
<comment type="similarity">
    <text evidence="3 11">In the C-terminal section; belongs to the phosphate acetyltransferase and butyryltransferase family.</text>
</comment>
<dbReference type="Gene3D" id="3.40.50.10950">
    <property type="match status" value="1"/>
</dbReference>
<dbReference type="NCBIfam" id="TIGR00651">
    <property type="entry name" value="pta"/>
    <property type="match status" value="1"/>
</dbReference>
<dbReference type="InterPro" id="IPR004614">
    <property type="entry name" value="P_AcTrfase"/>
</dbReference>
<comment type="catalytic activity">
    <reaction evidence="11">
        <text>acetyl-CoA + phosphate = acetyl phosphate + CoA</text>
        <dbReference type="Rhea" id="RHEA:19521"/>
        <dbReference type="ChEBI" id="CHEBI:22191"/>
        <dbReference type="ChEBI" id="CHEBI:43474"/>
        <dbReference type="ChEBI" id="CHEBI:57287"/>
        <dbReference type="ChEBI" id="CHEBI:57288"/>
        <dbReference type="EC" id="2.3.1.8"/>
    </reaction>
</comment>
<dbReference type="GO" id="GO:0006085">
    <property type="term" value="P:acetyl-CoA biosynthetic process"/>
    <property type="evidence" value="ECO:0007669"/>
    <property type="project" value="UniProtKB-UniPathway"/>
</dbReference>
<dbReference type="InterPro" id="IPR002505">
    <property type="entry name" value="PTA_PTB"/>
</dbReference>
<dbReference type="EMBL" id="CP033004">
    <property type="protein sequence ID" value="QCI23203.1"/>
    <property type="molecule type" value="Genomic_DNA"/>
</dbReference>
<proteinExistence type="inferred from homology"/>
<evidence type="ECO:0000256" key="5">
    <source>
        <dbReference type="ARBA" id="ARBA00012707"/>
    </source>
</evidence>
<comment type="similarity">
    <text evidence="4 11">In the N-terminal section; belongs to the CobB/CobQ family.</text>
</comment>
<name>A0A4D6Y3K3_BUCMH</name>
<dbReference type="NCBIfam" id="NF007233">
    <property type="entry name" value="PRK09653.1"/>
    <property type="match status" value="1"/>
</dbReference>
<dbReference type="UniPathway" id="UPA00340">
    <property type="reaction ID" value="UER00459"/>
</dbReference>
<comment type="function">
    <text evidence="11">Involved in acetate metabolism.</text>
</comment>
<evidence type="ECO:0000256" key="6">
    <source>
        <dbReference type="ARBA" id="ARBA00021528"/>
    </source>
</evidence>
<evidence type="ECO:0000256" key="4">
    <source>
        <dbReference type="ARBA" id="ARBA00009786"/>
    </source>
</evidence>
<organism evidence="13 14">
    <name type="scientific">Buchnera aphidicola subsp. Melaphis rhois</name>
    <dbReference type="NCBI Taxonomy" id="118103"/>
    <lineage>
        <taxon>Bacteria</taxon>
        <taxon>Pseudomonadati</taxon>
        <taxon>Pseudomonadota</taxon>
        <taxon>Gammaproteobacteria</taxon>
        <taxon>Enterobacterales</taxon>
        <taxon>Erwiniaceae</taxon>
        <taxon>Buchnera</taxon>
    </lineage>
</organism>
<evidence type="ECO:0000256" key="8">
    <source>
        <dbReference type="ARBA" id="ARBA00022679"/>
    </source>
</evidence>
<evidence type="ECO:0000256" key="11">
    <source>
        <dbReference type="PIRNR" id="PIRNR006107"/>
    </source>
</evidence>
<dbReference type="InterPro" id="IPR016475">
    <property type="entry name" value="P-Actrans_bac"/>
</dbReference>
<dbReference type="GO" id="GO:0005737">
    <property type="term" value="C:cytoplasm"/>
    <property type="evidence" value="ECO:0007669"/>
    <property type="project" value="UniProtKB-SubCell"/>
</dbReference>
<protein>
    <recommendedName>
        <fullName evidence="6 11">Phosphate acetyltransferase</fullName>
        <ecNumber evidence="5 11">2.3.1.8</ecNumber>
    </recommendedName>
    <alternativeName>
        <fullName evidence="10 11">Phosphotransacetylase</fullName>
    </alternativeName>
</protein>
<dbReference type="NCBIfam" id="NF004167">
    <property type="entry name" value="PRK05632.1"/>
    <property type="match status" value="1"/>
</dbReference>
<keyword evidence="9 11" id="KW-0012">Acyltransferase</keyword>
<dbReference type="InterPro" id="IPR027417">
    <property type="entry name" value="P-loop_NTPase"/>
</dbReference>
<evidence type="ECO:0000256" key="9">
    <source>
        <dbReference type="ARBA" id="ARBA00023315"/>
    </source>
</evidence>
<dbReference type="PANTHER" id="PTHR43356">
    <property type="entry name" value="PHOSPHATE ACETYLTRANSFERASE"/>
    <property type="match status" value="1"/>
</dbReference>